<evidence type="ECO:0000313" key="3">
    <source>
        <dbReference type="Proteomes" id="UP000190449"/>
    </source>
</evidence>
<name>A0A1T4M562_9BACT</name>
<feature type="transmembrane region" description="Helical" evidence="1">
    <location>
        <begin position="168"/>
        <end position="189"/>
    </location>
</feature>
<proteinExistence type="predicted"/>
<keyword evidence="1" id="KW-0472">Membrane</keyword>
<feature type="transmembrane region" description="Helical" evidence="1">
    <location>
        <begin position="134"/>
        <end position="152"/>
    </location>
</feature>
<keyword evidence="1" id="KW-1133">Transmembrane helix</keyword>
<reference evidence="2 3" key="1">
    <citation type="submission" date="2017-02" db="EMBL/GenBank/DDBJ databases">
        <authorList>
            <person name="Peterson S.W."/>
        </authorList>
    </citation>
    <scope>NUCLEOTIDE SEQUENCE [LARGE SCALE GENOMIC DNA]</scope>
    <source>
        <strain evidence="2 3">ATCC 43854</strain>
    </source>
</reference>
<dbReference type="AlphaFoldDB" id="A0A1T4M562"/>
<dbReference type="InterPro" id="IPR056918">
    <property type="entry name" value="8xMP"/>
</dbReference>
<feature type="transmembrane region" description="Helical" evidence="1">
    <location>
        <begin position="74"/>
        <end position="94"/>
    </location>
</feature>
<gene>
    <name evidence="2" type="ORF">SAMN02745108_01136</name>
</gene>
<feature type="transmembrane region" description="Helical" evidence="1">
    <location>
        <begin position="48"/>
        <end position="68"/>
    </location>
</feature>
<dbReference type="Proteomes" id="UP000190449">
    <property type="component" value="Unassembled WGS sequence"/>
</dbReference>
<dbReference type="STRING" id="28122.SAMN02745108_01136"/>
<dbReference type="EMBL" id="FUWU01000015">
    <property type="protein sequence ID" value="SJZ62062.1"/>
    <property type="molecule type" value="Genomic_DNA"/>
</dbReference>
<sequence>MKHSYDRPINDKKEYEALFPSNHYEKAYERAAQTREFEIKLYWERAKYFWAFITTIYVAYYNVLISIYDKAHGKFPLLVLSGLGLFFAIAWILVAKGSKHWQENWEHHIALLEDKVTGPLFKIYKANSFSVSKVNLIAGYVVAFCAAGLFAYEGVEFCRKSFVKEISFAFYIGILVVAAIGIIAFIFNARGNVKTKEKEIVFDLFSVKGK</sequence>
<protein>
    <submittedName>
        <fullName evidence="2">Uncharacterized protein</fullName>
    </submittedName>
</protein>
<dbReference type="Pfam" id="PF24838">
    <property type="entry name" value="8xMP"/>
    <property type="match status" value="1"/>
</dbReference>
<keyword evidence="1" id="KW-0812">Transmembrane</keyword>
<evidence type="ECO:0000256" key="1">
    <source>
        <dbReference type="SAM" id="Phobius"/>
    </source>
</evidence>
<accession>A0A1T4M562</accession>
<organism evidence="2 3">
    <name type="scientific">Fibrobacter intestinalis</name>
    <dbReference type="NCBI Taxonomy" id="28122"/>
    <lineage>
        <taxon>Bacteria</taxon>
        <taxon>Pseudomonadati</taxon>
        <taxon>Fibrobacterota</taxon>
        <taxon>Fibrobacteria</taxon>
        <taxon>Fibrobacterales</taxon>
        <taxon>Fibrobacteraceae</taxon>
        <taxon>Fibrobacter</taxon>
    </lineage>
</organism>
<evidence type="ECO:0000313" key="2">
    <source>
        <dbReference type="EMBL" id="SJZ62062.1"/>
    </source>
</evidence>